<feature type="domain" description="Signal recognition particle SRP72 subunit RNA-binding" evidence="11">
    <location>
        <begin position="554"/>
        <end position="613"/>
    </location>
</feature>
<dbReference type="GO" id="GO:0043022">
    <property type="term" value="F:ribosome binding"/>
    <property type="evidence" value="ECO:0007669"/>
    <property type="project" value="TreeGrafter"/>
</dbReference>
<dbReference type="GO" id="GO:0006614">
    <property type="term" value="P:SRP-dependent cotranslational protein targeting to membrane"/>
    <property type="evidence" value="ECO:0007669"/>
    <property type="project" value="UniProtKB-UniRule"/>
</dbReference>
<dbReference type="GO" id="GO:0005786">
    <property type="term" value="C:signal recognition particle, endoplasmic reticulum targeting"/>
    <property type="evidence" value="ECO:0007669"/>
    <property type="project" value="UniProtKB-UniRule"/>
</dbReference>
<protein>
    <recommendedName>
        <fullName evidence="4 9">Signal recognition particle subunit SRP72</fullName>
    </recommendedName>
</protein>
<organism evidence="12 13">
    <name type="scientific">Candidozyma pseudohaemuli</name>
    <dbReference type="NCBI Taxonomy" id="418784"/>
    <lineage>
        <taxon>Eukaryota</taxon>
        <taxon>Fungi</taxon>
        <taxon>Dikarya</taxon>
        <taxon>Ascomycota</taxon>
        <taxon>Saccharomycotina</taxon>
        <taxon>Pichiomycetes</taxon>
        <taxon>Metschnikowiaceae</taxon>
        <taxon>Candidozyma</taxon>
    </lineage>
</organism>
<evidence type="ECO:0000256" key="2">
    <source>
        <dbReference type="ARBA" id="ARBA00004496"/>
    </source>
</evidence>
<feature type="compositionally biased region" description="Basic residues" evidence="10">
    <location>
        <begin position="613"/>
        <end position="622"/>
    </location>
</feature>
<evidence type="ECO:0000256" key="5">
    <source>
        <dbReference type="ARBA" id="ARBA00022490"/>
    </source>
</evidence>
<evidence type="ECO:0000256" key="4">
    <source>
        <dbReference type="ARBA" id="ARBA00018350"/>
    </source>
</evidence>
<evidence type="ECO:0000256" key="3">
    <source>
        <dbReference type="ARBA" id="ARBA00007676"/>
    </source>
</evidence>
<dbReference type="AlphaFoldDB" id="A0A2P7YHY6"/>
<comment type="subcellular location">
    <subcellularLocation>
        <location evidence="2 9">Cytoplasm</location>
    </subcellularLocation>
    <subcellularLocation>
        <location evidence="1">Endoplasmic reticulum</location>
    </subcellularLocation>
</comment>
<keyword evidence="6" id="KW-0256">Endoplasmic reticulum</keyword>
<feature type="region of interest" description="Disordered" evidence="10">
    <location>
        <begin position="613"/>
        <end position="649"/>
    </location>
</feature>
<evidence type="ECO:0000256" key="10">
    <source>
        <dbReference type="SAM" id="MobiDB-lite"/>
    </source>
</evidence>
<keyword evidence="5 9" id="KW-0963">Cytoplasm</keyword>
<evidence type="ECO:0000256" key="7">
    <source>
        <dbReference type="ARBA" id="ARBA00023135"/>
    </source>
</evidence>
<dbReference type="VEuPathDB" id="FungiDB:C7M61_004367"/>
<dbReference type="PANTHER" id="PTHR14094">
    <property type="entry name" value="SIGNAL RECOGNITION PARTICLE 72"/>
    <property type="match status" value="1"/>
</dbReference>
<dbReference type="InterPro" id="IPR011990">
    <property type="entry name" value="TPR-like_helical_dom_sf"/>
</dbReference>
<dbReference type="GO" id="GO:0005783">
    <property type="term" value="C:endoplasmic reticulum"/>
    <property type="evidence" value="ECO:0007669"/>
    <property type="project" value="UniProtKB-SubCell"/>
</dbReference>
<dbReference type="PIRSF" id="PIRSF038922">
    <property type="entry name" value="SRP72"/>
    <property type="match status" value="1"/>
</dbReference>
<evidence type="ECO:0000259" key="11">
    <source>
        <dbReference type="Pfam" id="PF08492"/>
    </source>
</evidence>
<sequence length="649" mass="73428">MSVLEAFNNLDVASARDVSDHEAIYEISYQYLSTAANFNHSVSFKNCVVALIKMDKYYKALDLILKTKEDVLKQFPLEVAYVYYKVGDLENVRAVYESSSNGDSDDTLSRALKHVLAQTLYQTGRVAEALKVYHELIASLKFDSELDLACNERAIIFQLALQDNISEQPHSNLPASKQSYDYHFNDALIALANGNTSRSLELLEQALETCNNQNSDWPEEDLVLETAPIKLTIAYIYQTTGKSLEALELLNTFDAVAVSDLLVNAILKTNYYSALPAQDNLNLTQRSLNYKYLLHNLRLKLTRSQWLVLLKNHLLLSYQTNTLSKNSNYIQNAFAKEFAQEFSGDFSPLAYKVLVRLHISLEDLTSEETNKAVGRKLSKFLAVELEKNQVTDIIIAGALLLAYVNSKFGNFDQSINVLERIVALELASSQDVQLHAGVFGILISLYEIRNPNKLDALYSELLNKLESVKNQVKENDVLYDFFKAFAFKLLNVNQKEQAQKVFEFLGEVKPNDAVVSSILTGSTDKLKPVEELESGIEVSNLLELNVETLIVKQESRSRKSNAFKKHDDKVTKKTRKPRLPTLRTVKPEGEFDPEKDLDKERWLPLKLRSYYKPSKKDKKKAGGHQGALESSPAPTNELKKLKKKKKGKK</sequence>
<evidence type="ECO:0000256" key="9">
    <source>
        <dbReference type="PIRNR" id="PIRNR038922"/>
    </source>
</evidence>
<feature type="region of interest" description="Disordered" evidence="10">
    <location>
        <begin position="557"/>
        <end position="597"/>
    </location>
</feature>
<feature type="compositionally biased region" description="Basic and acidic residues" evidence="10">
    <location>
        <begin position="585"/>
        <end position="597"/>
    </location>
</feature>
<accession>A0A2P7YHY6</accession>
<comment type="caution">
    <text evidence="12">The sequence shown here is derived from an EMBL/GenBank/DDBJ whole genome shotgun (WGS) entry which is preliminary data.</text>
</comment>
<dbReference type="GeneID" id="36567754"/>
<dbReference type="GO" id="GO:0008312">
    <property type="term" value="F:7S RNA binding"/>
    <property type="evidence" value="ECO:0007669"/>
    <property type="project" value="InterPro"/>
</dbReference>
<dbReference type="Pfam" id="PF08492">
    <property type="entry name" value="SRP72"/>
    <property type="match status" value="1"/>
</dbReference>
<dbReference type="Gene3D" id="1.25.40.10">
    <property type="entry name" value="Tetratricopeptide repeat domain"/>
    <property type="match status" value="1"/>
</dbReference>
<keyword evidence="7 9" id="KW-0733">Signal recognition particle</keyword>
<keyword evidence="8 9" id="KW-0687">Ribonucleoprotein</keyword>
<dbReference type="SUPFAM" id="SSF48452">
    <property type="entry name" value="TPR-like"/>
    <property type="match status" value="1"/>
</dbReference>
<dbReference type="Proteomes" id="UP000241107">
    <property type="component" value="Unassembled WGS sequence"/>
</dbReference>
<dbReference type="OrthoDB" id="5421607at2759"/>
<comment type="similarity">
    <text evidence="3 9">Belongs to the SRP72 family.</text>
</comment>
<dbReference type="InterPro" id="IPR013699">
    <property type="entry name" value="Signal_recog_part_SRP72_RNA-bd"/>
</dbReference>
<dbReference type="RefSeq" id="XP_024712069.1">
    <property type="nucleotide sequence ID" value="XM_024859687.1"/>
</dbReference>
<keyword evidence="13" id="KW-1185">Reference proteome</keyword>
<feature type="compositionally biased region" description="Basic residues" evidence="10">
    <location>
        <begin position="640"/>
        <end position="649"/>
    </location>
</feature>
<evidence type="ECO:0000256" key="6">
    <source>
        <dbReference type="ARBA" id="ARBA00022824"/>
    </source>
</evidence>
<evidence type="ECO:0000313" key="12">
    <source>
        <dbReference type="EMBL" id="PSK35578.1"/>
    </source>
</evidence>
<dbReference type="PANTHER" id="PTHR14094:SF9">
    <property type="entry name" value="SIGNAL RECOGNITION PARTICLE SUBUNIT SRP72"/>
    <property type="match status" value="1"/>
</dbReference>
<reference evidence="12 13" key="1">
    <citation type="submission" date="2018-03" db="EMBL/GenBank/DDBJ databases">
        <title>Candida pseudohaemulonii genome assembly and annotation.</title>
        <authorList>
            <person name="Munoz J.F."/>
            <person name="Gade L.G."/>
            <person name="Chow N.A."/>
            <person name="Litvintseva A.P."/>
            <person name="Loparev V.N."/>
            <person name="Cuomo C.A."/>
        </authorList>
    </citation>
    <scope>NUCLEOTIDE SEQUENCE [LARGE SCALE GENOMIC DNA]</scope>
    <source>
        <strain evidence="12 13">B12108</strain>
    </source>
</reference>
<proteinExistence type="inferred from homology"/>
<evidence type="ECO:0000256" key="1">
    <source>
        <dbReference type="ARBA" id="ARBA00004240"/>
    </source>
</evidence>
<comment type="function">
    <text evidence="9">Component of the signal recognition particle (SRP) complex, a ribonucleoprotein complex that mediates the cotranslational targeting of secretory and membrane proteins to the endoplasmic reticulum (ER).</text>
</comment>
<name>A0A2P7YHY6_9ASCO</name>
<dbReference type="InterPro" id="IPR026270">
    <property type="entry name" value="SRP72"/>
</dbReference>
<dbReference type="STRING" id="418784.A0A2P7YHY6"/>
<evidence type="ECO:0000313" key="13">
    <source>
        <dbReference type="Proteomes" id="UP000241107"/>
    </source>
</evidence>
<gene>
    <name evidence="12" type="ORF">C7M61_004367</name>
</gene>
<evidence type="ECO:0000256" key="8">
    <source>
        <dbReference type="ARBA" id="ARBA00023274"/>
    </source>
</evidence>
<dbReference type="EMBL" id="PYFQ01000014">
    <property type="protein sequence ID" value="PSK35578.1"/>
    <property type="molecule type" value="Genomic_DNA"/>
</dbReference>